<protein>
    <submittedName>
        <fullName evidence="6">AcrR family transcriptional regulator</fullName>
    </submittedName>
</protein>
<dbReference type="Gene3D" id="1.10.357.10">
    <property type="entry name" value="Tetracycline Repressor, domain 2"/>
    <property type="match status" value="1"/>
</dbReference>
<dbReference type="GO" id="GO:0000976">
    <property type="term" value="F:transcription cis-regulatory region binding"/>
    <property type="evidence" value="ECO:0007669"/>
    <property type="project" value="TreeGrafter"/>
</dbReference>
<dbReference type="Proteomes" id="UP000230842">
    <property type="component" value="Unassembled WGS sequence"/>
</dbReference>
<organism evidence="6 7">
    <name type="scientific">Mumia flava</name>
    <dbReference type="NCBI Taxonomy" id="1348852"/>
    <lineage>
        <taxon>Bacteria</taxon>
        <taxon>Bacillati</taxon>
        <taxon>Actinomycetota</taxon>
        <taxon>Actinomycetes</taxon>
        <taxon>Propionibacteriales</taxon>
        <taxon>Nocardioidaceae</taxon>
        <taxon>Mumia</taxon>
    </lineage>
</organism>
<dbReference type="GO" id="GO:0003700">
    <property type="term" value="F:DNA-binding transcription factor activity"/>
    <property type="evidence" value="ECO:0007669"/>
    <property type="project" value="TreeGrafter"/>
</dbReference>
<keyword evidence="7" id="KW-1185">Reference proteome</keyword>
<feature type="domain" description="HTH tetR-type" evidence="5">
    <location>
        <begin position="4"/>
        <end position="64"/>
    </location>
</feature>
<dbReference type="EMBL" id="PGEZ01000002">
    <property type="protein sequence ID" value="PJJ53811.1"/>
    <property type="molecule type" value="Genomic_DNA"/>
</dbReference>
<dbReference type="InterPro" id="IPR050109">
    <property type="entry name" value="HTH-type_TetR-like_transc_reg"/>
</dbReference>
<dbReference type="InterPro" id="IPR009057">
    <property type="entry name" value="Homeodomain-like_sf"/>
</dbReference>
<dbReference type="Pfam" id="PF00440">
    <property type="entry name" value="TetR_N"/>
    <property type="match status" value="1"/>
</dbReference>
<sequence>MANTGRYPEIRDIACAIVREEGWSALSVRTLAARAGVAMGTVRHYFPTQAELYEDVARVTVPWDLEPPTGAWLRQPARERLRSTAAHLVAACTEPAPSWLTALATMPRVRGDVWWRHPTATVWFRRAVESVRDSLYGPAPRSAPFTSRLGDVDDAATLVAACVLGVGLLQASGALLDDELPTRLPDLITELLLDDRSGAPASVAS</sequence>
<evidence type="ECO:0000313" key="6">
    <source>
        <dbReference type="EMBL" id="PJJ53811.1"/>
    </source>
</evidence>
<dbReference type="PANTHER" id="PTHR30055:SF234">
    <property type="entry name" value="HTH-TYPE TRANSCRIPTIONAL REGULATOR BETI"/>
    <property type="match status" value="1"/>
</dbReference>
<proteinExistence type="predicted"/>
<feature type="DNA-binding region" description="H-T-H motif" evidence="4">
    <location>
        <begin position="27"/>
        <end position="46"/>
    </location>
</feature>
<comment type="caution">
    <text evidence="6">The sequence shown here is derived from an EMBL/GenBank/DDBJ whole genome shotgun (WGS) entry which is preliminary data.</text>
</comment>
<accession>A0A2M9B790</accession>
<dbReference type="RefSeq" id="WP_100415509.1">
    <property type="nucleotide sequence ID" value="NZ_PGEZ01000002.1"/>
</dbReference>
<dbReference type="OrthoDB" id="9816296at2"/>
<evidence type="ECO:0000256" key="3">
    <source>
        <dbReference type="ARBA" id="ARBA00023163"/>
    </source>
</evidence>
<evidence type="ECO:0000313" key="7">
    <source>
        <dbReference type="Proteomes" id="UP000230842"/>
    </source>
</evidence>
<keyword evidence="2 4" id="KW-0238">DNA-binding</keyword>
<dbReference type="InterPro" id="IPR001647">
    <property type="entry name" value="HTH_TetR"/>
</dbReference>
<name>A0A2M9B790_9ACTN</name>
<keyword evidence="3" id="KW-0804">Transcription</keyword>
<evidence type="ECO:0000259" key="5">
    <source>
        <dbReference type="PROSITE" id="PS50977"/>
    </source>
</evidence>
<dbReference type="SUPFAM" id="SSF46689">
    <property type="entry name" value="Homeodomain-like"/>
    <property type="match status" value="1"/>
</dbReference>
<evidence type="ECO:0000256" key="2">
    <source>
        <dbReference type="ARBA" id="ARBA00023125"/>
    </source>
</evidence>
<gene>
    <name evidence="6" type="ORF">CLV56_3307</name>
</gene>
<dbReference type="PROSITE" id="PS50977">
    <property type="entry name" value="HTH_TETR_2"/>
    <property type="match status" value="1"/>
</dbReference>
<reference evidence="6 7" key="1">
    <citation type="submission" date="2017-11" db="EMBL/GenBank/DDBJ databases">
        <title>Genomic Encyclopedia of Archaeal and Bacterial Type Strains, Phase II (KMG-II): From Individual Species to Whole Genera.</title>
        <authorList>
            <person name="Goeker M."/>
        </authorList>
    </citation>
    <scope>NUCLEOTIDE SEQUENCE [LARGE SCALE GENOMIC DNA]</scope>
    <source>
        <strain evidence="6 7">DSM 27763</strain>
    </source>
</reference>
<dbReference type="PANTHER" id="PTHR30055">
    <property type="entry name" value="HTH-TYPE TRANSCRIPTIONAL REGULATOR RUTR"/>
    <property type="match status" value="1"/>
</dbReference>
<evidence type="ECO:0000256" key="1">
    <source>
        <dbReference type="ARBA" id="ARBA00023015"/>
    </source>
</evidence>
<dbReference type="AlphaFoldDB" id="A0A2M9B790"/>
<keyword evidence="1" id="KW-0805">Transcription regulation</keyword>
<evidence type="ECO:0000256" key="4">
    <source>
        <dbReference type="PROSITE-ProRule" id="PRU00335"/>
    </source>
</evidence>